<dbReference type="AlphaFoldDB" id="A1R6Z1"/>
<evidence type="ECO:0000313" key="3">
    <source>
        <dbReference type="Proteomes" id="UP000000637"/>
    </source>
</evidence>
<dbReference type="Gene3D" id="1.10.8.50">
    <property type="match status" value="1"/>
</dbReference>
<keyword evidence="3" id="KW-1185">Reference proteome</keyword>
<dbReference type="NCBIfam" id="NF041260">
    <property type="entry name" value="actino_IHF"/>
    <property type="match status" value="1"/>
</dbReference>
<dbReference type="KEGG" id="aau:AAur_2263"/>
<dbReference type="Proteomes" id="UP000000637">
    <property type="component" value="Chromosome"/>
</dbReference>
<organism evidence="2 3">
    <name type="scientific">Paenarthrobacter aurescens (strain TC1)</name>
    <dbReference type="NCBI Taxonomy" id="290340"/>
    <lineage>
        <taxon>Bacteria</taxon>
        <taxon>Bacillati</taxon>
        <taxon>Actinomycetota</taxon>
        <taxon>Actinomycetes</taxon>
        <taxon>Micrococcales</taxon>
        <taxon>Micrococcaceae</taxon>
        <taxon>Paenarthrobacter</taxon>
    </lineage>
</organism>
<feature type="domain" description="Integration host factor-like helix-two turn-helix" evidence="1">
    <location>
        <begin position="40"/>
        <end position="107"/>
    </location>
</feature>
<dbReference type="STRING" id="290340.AAur_2263"/>
<dbReference type="HOGENOM" id="CLU_151796_1_0_11"/>
<reference evidence="2 3" key="1">
    <citation type="journal article" date="2006" name="PLoS Genet.">
        <title>Secrets of soil survival revealed by the genome sequence of Arthrobacter aurescens TC1.</title>
        <authorList>
            <person name="Mongodin E.F."/>
            <person name="Shapir N."/>
            <person name="Daugherty S.C."/>
            <person name="DeBoy R.T."/>
            <person name="Emerson J.B."/>
            <person name="Shvartzbeyn A."/>
            <person name="Radune D."/>
            <person name="Vamathevan J."/>
            <person name="Riggs F."/>
            <person name="Grinberg V."/>
            <person name="Khouri H."/>
            <person name="Wackett L.P."/>
            <person name="Nelson K.E."/>
            <person name="Sadowsky M.J."/>
        </authorList>
    </citation>
    <scope>NUCLEOTIDE SEQUENCE [LARGE SCALE GENOMIC DNA]</scope>
    <source>
        <strain evidence="2 3">TC1</strain>
    </source>
</reference>
<evidence type="ECO:0000259" key="1">
    <source>
        <dbReference type="Pfam" id="PF22525"/>
    </source>
</evidence>
<dbReference type="EMBL" id="CP000474">
    <property type="protein sequence ID" value="ABM06708.1"/>
    <property type="molecule type" value="Genomic_DNA"/>
</dbReference>
<name>A1R6Z1_PAEAT</name>
<gene>
    <name evidence="2" type="ordered locus">AAur_2263</name>
</gene>
<proteinExistence type="predicted"/>
<dbReference type="InterPro" id="IPR055201">
    <property type="entry name" value="IHF-like_H2TH"/>
</dbReference>
<accession>A1R6Z1</accession>
<dbReference type="InterPro" id="IPR047806">
    <property type="entry name" value="IHF_actinobact"/>
</dbReference>
<evidence type="ECO:0000313" key="2">
    <source>
        <dbReference type="EMBL" id="ABM06708.1"/>
    </source>
</evidence>
<dbReference type="Pfam" id="PF22525">
    <property type="entry name" value="H2TH_5"/>
    <property type="match status" value="1"/>
</dbReference>
<sequence>MRSDRGLAVGLKELTPQERSAALEKAAKARAVRAAAKERLKRGEVSVAELISSGSTDEAIARMRVVELLEALPGIGPVRAAGIMAEIGIAGSRRIRGLGIHQARALVDFMDTQQSV</sequence>
<dbReference type="eggNOG" id="COG0099">
    <property type="taxonomic scope" value="Bacteria"/>
</dbReference>
<protein>
    <submittedName>
        <fullName evidence="2">Integration host factor (MIHF)</fullName>
    </submittedName>
</protein>